<dbReference type="RefSeq" id="WP_267145236.1">
    <property type="nucleotide sequence ID" value="NZ_JAODIM010000041.1"/>
</dbReference>
<reference evidence="1" key="1">
    <citation type="submission" date="2022-09" db="EMBL/GenBank/DDBJ databases">
        <title>Winslowiella arboricola sp. nov., isolated from bleeding cankers on broadleaf hosts.</title>
        <authorList>
            <person name="Brady C."/>
            <person name="Kaur S."/>
            <person name="Crampton B."/>
            <person name="Maddock D."/>
            <person name="Arnold D."/>
            <person name="Denman S."/>
        </authorList>
    </citation>
    <scope>NUCLEOTIDE SEQUENCE</scope>
    <source>
        <strain evidence="1">BAC 15a-03b</strain>
    </source>
</reference>
<proteinExistence type="predicted"/>
<dbReference type="EMBL" id="JAODIM010000041">
    <property type="protein sequence ID" value="MCU5778182.1"/>
    <property type="molecule type" value="Genomic_DNA"/>
</dbReference>
<comment type="caution">
    <text evidence="1">The sequence shown here is derived from an EMBL/GenBank/DDBJ whole genome shotgun (WGS) entry which is preliminary data.</text>
</comment>
<organism evidence="1 2">
    <name type="scientific">Winslowiella arboricola</name>
    <dbReference type="NCBI Taxonomy" id="2978220"/>
    <lineage>
        <taxon>Bacteria</taxon>
        <taxon>Pseudomonadati</taxon>
        <taxon>Pseudomonadota</taxon>
        <taxon>Gammaproteobacteria</taxon>
        <taxon>Enterobacterales</taxon>
        <taxon>Erwiniaceae</taxon>
        <taxon>Winslowiella</taxon>
    </lineage>
</organism>
<keyword evidence="2" id="KW-1185">Reference proteome</keyword>
<gene>
    <name evidence="1" type="ORF">N5923_11845</name>
</gene>
<dbReference type="AlphaFoldDB" id="A0A9J6PN31"/>
<sequence>KRLPDKKNVGAAFSPPVPMIGTIYNDGVIAARKSSRKLCIFGMGQAKSSLVFCRRPRAF</sequence>
<feature type="non-terminal residue" evidence="1">
    <location>
        <position position="1"/>
    </location>
</feature>
<name>A0A9J6PN31_9GAMM</name>
<accession>A0A9J6PN31</accession>
<protein>
    <submittedName>
        <fullName evidence="1">Uncharacterized protein</fullName>
    </submittedName>
</protein>
<evidence type="ECO:0000313" key="1">
    <source>
        <dbReference type="EMBL" id="MCU5778182.1"/>
    </source>
</evidence>
<evidence type="ECO:0000313" key="2">
    <source>
        <dbReference type="Proteomes" id="UP001064262"/>
    </source>
</evidence>
<dbReference type="Proteomes" id="UP001064262">
    <property type="component" value="Unassembled WGS sequence"/>
</dbReference>